<evidence type="ECO:0000259" key="2">
    <source>
        <dbReference type="Pfam" id="PF14129"/>
    </source>
</evidence>
<dbReference type="AlphaFoldDB" id="A0A9X1L3D9"/>
<evidence type="ECO:0000313" key="4">
    <source>
        <dbReference type="Proteomes" id="UP001139286"/>
    </source>
</evidence>
<protein>
    <submittedName>
        <fullName evidence="3">DUF4296 domain-containing protein</fullName>
    </submittedName>
</protein>
<dbReference type="EMBL" id="JAJAPX010000001">
    <property type="protein sequence ID" value="MCB4807052.1"/>
    <property type="molecule type" value="Genomic_DNA"/>
</dbReference>
<evidence type="ECO:0000313" key="3">
    <source>
        <dbReference type="EMBL" id="MCB4807052.1"/>
    </source>
</evidence>
<evidence type="ECO:0000256" key="1">
    <source>
        <dbReference type="SAM" id="Coils"/>
    </source>
</evidence>
<dbReference type="PROSITE" id="PS51257">
    <property type="entry name" value="PROKAR_LIPOPROTEIN"/>
    <property type="match status" value="1"/>
</dbReference>
<dbReference type="Proteomes" id="UP001139286">
    <property type="component" value="Unassembled WGS sequence"/>
</dbReference>
<accession>A0A9X1L3D9</accession>
<feature type="domain" description="DUF4296" evidence="2">
    <location>
        <begin position="27"/>
        <end position="108"/>
    </location>
</feature>
<keyword evidence="1" id="KW-0175">Coiled coil</keyword>
<keyword evidence="4" id="KW-1185">Reference proteome</keyword>
<gene>
    <name evidence="3" type="ORF">LG651_02230</name>
</gene>
<sequence length="183" mass="20879">MKLKTCIALFSILGFMACHNKQEPEKPENLISKEKMVDILIDSKIIGASSSVEKRIMRENGVDITSFVYKKHNIDSSQFALSNNYYAFHVEEYKAIYEKVKDSLEALKEVFKKQEAEEWKNATKKEEDSIIAIQETKDSIAFSEKVDKSKTTLNKDSILSAKLKKNLRPSPEKVKLIKPASSK</sequence>
<name>A0A9X1L3D9_9FLAO</name>
<comment type="caution">
    <text evidence="3">The sequence shown here is derived from an EMBL/GenBank/DDBJ whole genome shotgun (WGS) entry which is preliminary data.</text>
</comment>
<reference evidence="3" key="1">
    <citation type="submission" date="2021-10" db="EMBL/GenBank/DDBJ databases">
        <title>Tamlana sargassums sp. nov., and Tamlana laminarinivorans sp. nov., two new bacteria isolated from the brown alga.</title>
        <authorList>
            <person name="Li J."/>
        </authorList>
    </citation>
    <scope>NUCLEOTIDE SEQUENCE</scope>
    <source>
        <strain evidence="3">62-3</strain>
    </source>
</reference>
<dbReference type="InterPro" id="IPR025381">
    <property type="entry name" value="DUF4296"/>
</dbReference>
<feature type="coiled-coil region" evidence="1">
    <location>
        <begin position="90"/>
        <end position="117"/>
    </location>
</feature>
<dbReference type="RefSeq" id="WP_226694526.1">
    <property type="nucleotide sequence ID" value="NZ_JAJAPX010000001.1"/>
</dbReference>
<organism evidence="3 4">
    <name type="scientific">Neotamlana sargassicola</name>
    <dbReference type="NCBI Taxonomy" id="2883125"/>
    <lineage>
        <taxon>Bacteria</taxon>
        <taxon>Pseudomonadati</taxon>
        <taxon>Bacteroidota</taxon>
        <taxon>Flavobacteriia</taxon>
        <taxon>Flavobacteriales</taxon>
        <taxon>Flavobacteriaceae</taxon>
        <taxon>Neotamlana</taxon>
    </lineage>
</organism>
<proteinExistence type="predicted"/>
<dbReference type="Pfam" id="PF14129">
    <property type="entry name" value="DUF4296"/>
    <property type="match status" value="1"/>
</dbReference>